<sequence>MYSLLGASLLGFDLVRRAGGGSVASLLVEAMALDATTLPVLGEVAPVGLVRGGGTAGTPDSHLGDVLGDVTRLVAEGRAAEALALVERTPVAGLGELLRFVREDLFEWTWESGPAGPVQDAETRRAVAVVCDAVVAAYHAEGMSSALQAQLLEPWALGRSRLWLLPVDLGPGAAAVHRLLDGVAGLEDDGLARLGDLGRVVRRRGPWGPAMHAASWAAYLADRVRAAAAAQLLAVRALSQLDVPTTATAGGAWNLVSGAVQAAVVGDLLDQGSRQRLLEPLEDLLGLT</sequence>
<reference evidence="1" key="1">
    <citation type="submission" date="2020-02" db="EMBL/GenBank/DDBJ databases">
        <authorList>
            <person name="Meier V. D."/>
        </authorList>
    </citation>
    <scope>NUCLEOTIDE SEQUENCE</scope>
    <source>
        <strain evidence="1">AVDCRST_MAG36</strain>
    </source>
</reference>
<organism evidence="1">
    <name type="scientific">uncultured Nocardioidaceae bacterium</name>
    <dbReference type="NCBI Taxonomy" id="253824"/>
    <lineage>
        <taxon>Bacteria</taxon>
        <taxon>Bacillati</taxon>
        <taxon>Actinomycetota</taxon>
        <taxon>Actinomycetes</taxon>
        <taxon>Propionibacteriales</taxon>
        <taxon>Nocardioidaceae</taxon>
        <taxon>environmental samples</taxon>
    </lineage>
</organism>
<name>A0A6J4L098_9ACTN</name>
<proteinExistence type="predicted"/>
<dbReference type="EMBL" id="CADCUH010000009">
    <property type="protein sequence ID" value="CAA9315892.1"/>
    <property type="molecule type" value="Genomic_DNA"/>
</dbReference>
<accession>A0A6J4L098</accession>
<evidence type="ECO:0000313" key="1">
    <source>
        <dbReference type="EMBL" id="CAA9315892.1"/>
    </source>
</evidence>
<gene>
    <name evidence="1" type="ORF">AVDCRST_MAG36-114</name>
</gene>
<dbReference type="AlphaFoldDB" id="A0A6J4L098"/>
<protein>
    <submittedName>
        <fullName evidence="1">Uncharacterized protein</fullName>
    </submittedName>
</protein>